<reference evidence="4 5" key="1">
    <citation type="journal article" date="2024" name="bioRxiv">
        <title>A reference genome for Trichogramma kaykai: A tiny desert-dwelling parasitoid wasp with competing sex-ratio distorters.</title>
        <authorList>
            <person name="Culotta J."/>
            <person name="Lindsey A.R."/>
        </authorList>
    </citation>
    <scope>NUCLEOTIDE SEQUENCE [LARGE SCALE GENOMIC DNA]</scope>
    <source>
        <strain evidence="4 5">KSX58</strain>
    </source>
</reference>
<feature type="domain" description="Peptidase S1" evidence="3">
    <location>
        <begin position="22"/>
        <end position="253"/>
    </location>
</feature>
<dbReference type="PROSITE" id="PS00134">
    <property type="entry name" value="TRYPSIN_HIS"/>
    <property type="match status" value="1"/>
</dbReference>
<protein>
    <recommendedName>
        <fullName evidence="3">Peptidase S1 domain-containing protein</fullName>
    </recommendedName>
</protein>
<evidence type="ECO:0000313" key="4">
    <source>
        <dbReference type="EMBL" id="KAL3395340.1"/>
    </source>
</evidence>
<dbReference type="SUPFAM" id="SSF50494">
    <property type="entry name" value="Trypsin-like serine proteases"/>
    <property type="match status" value="1"/>
</dbReference>
<dbReference type="PROSITE" id="PS50240">
    <property type="entry name" value="TRYPSIN_DOM"/>
    <property type="match status" value="1"/>
</dbReference>
<dbReference type="Pfam" id="PF00089">
    <property type="entry name" value="Trypsin"/>
    <property type="match status" value="1"/>
</dbReference>
<dbReference type="InterPro" id="IPR009003">
    <property type="entry name" value="Peptidase_S1_PA"/>
</dbReference>
<evidence type="ECO:0000313" key="5">
    <source>
        <dbReference type="Proteomes" id="UP001627154"/>
    </source>
</evidence>
<dbReference type="PRINTS" id="PR00722">
    <property type="entry name" value="CHYMOTRYPSIN"/>
</dbReference>
<comment type="caution">
    <text evidence="4">The sequence shown here is derived from an EMBL/GenBank/DDBJ whole genome shotgun (WGS) entry which is preliminary data.</text>
</comment>
<keyword evidence="1" id="KW-1015">Disulfide bond</keyword>
<dbReference type="CDD" id="cd00190">
    <property type="entry name" value="Tryp_SPc"/>
    <property type="match status" value="1"/>
</dbReference>
<dbReference type="AlphaFoldDB" id="A0ABD2WRF6"/>
<keyword evidence="5" id="KW-1185">Reference proteome</keyword>
<organism evidence="4 5">
    <name type="scientific">Trichogramma kaykai</name>
    <dbReference type="NCBI Taxonomy" id="54128"/>
    <lineage>
        <taxon>Eukaryota</taxon>
        <taxon>Metazoa</taxon>
        <taxon>Ecdysozoa</taxon>
        <taxon>Arthropoda</taxon>
        <taxon>Hexapoda</taxon>
        <taxon>Insecta</taxon>
        <taxon>Pterygota</taxon>
        <taxon>Neoptera</taxon>
        <taxon>Endopterygota</taxon>
        <taxon>Hymenoptera</taxon>
        <taxon>Apocrita</taxon>
        <taxon>Proctotrupomorpha</taxon>
        <taxon>Chalcidoidea</taxon>
        <taxon>Trichogrammatidae</taxon>
        <taxon>Trichogramma</taxon>
    </lineage>
</organism>
<dbReference type="InterPro" id="IPR018114">
    <property type="entry name" value="TRYPSIN_HIS"/>
</dbReference>
<keyword evidence="2" id="KW-0732">Signal</keyword>
<dbReference type="SMART" id="SM00020">
    <property type="entry name" value="Tryp_SPc"/>
    <property type="match status" value="1"/>
</dbReference>
<feature type="chain" id="PRO_5044876706" description="Peptidase S1 domain-containing protein" evidence="2">
    <location>
        <begin position="18"/>
        <end position="279"/>
    </location>
</feature>
<dbReference type="InterPro" id="IPR043504">
    <property type="entry name" value="Peptidase_S1_PA_chymotrypsin"/>
</dbReference>
<evidence type="ECO:0000259" key="3">
    <source>
        <dbReference type="PROSITE" id="PS50240"/>
    </source>
</evidence>
<name>A0ABD2WRF6_9HYME</name>
<sequence length="279" mass="30853">MHIICILLVWLPYFTKASEHRIHEGSVAEIGKFPYQVFIQRITARGAVVVFCGGSIISKRYVLTAAHCLNKFRKDKLLVVVGTNSLVNHNESAVYESESTIIHERYNPNKPALLNDIALIRVNKDIEFNEFVQPVKLAKAGHVTKAGARLSISGWGRTSEKGPRLKDLLMAKIKVVDSSHCPKFGKHESLMCYIGVKIPTASSCRGDSGGPAVNKNGVQVGIIKSSLKCGALKIPSVLTRVSYFSNWIKEKTLDEGSAPLTKWEKIWLIQKLLNDGIDS</sequence>
<dbReference type="EMBL" id="JBJJXI010000082">
    <property type="protein sequence ID" value="KAL3395340.1"/>
    <property type="molecule type" value="Genomic_DNA"/>
</dbReference>
<proteinExistence type="predicted"/>
<dbReference type="FunFam" id="2.40.10.10:FF:000068">
    <property type="entry name" value="transmembrane protease serine 2"/>
    <property type="match status" value="1"/>
</dbReference>
<accession>A0ABD2WRF6</accession>
<dbReference type="Proteomes" id="UP001627154">
    <property type="component" value="Unassembled WGS sequence"/>
</dbReference>
<dbReference type="Gene3D" id="2.40.10.10">
    <property type="entry name" value="Trypsin-like serine proteases"/>
    <property type="match status" value="1"/>
</dbReference>
<dbReference type="PANTHER" id="PTHR24250:SF27">
    <property type="entry name" value="ELASTASE 2 LIKE"/>
    <property type="match status" value="1"/>
</dbReference>
<dbReference type="PANTHER" id="PTHR24250">
    <property type="entry name" value="CHYMOTRYPSIN-RELATED"/>
    <property type="match status" value="1"/>
</dbReference>
<evidence type="ECO:0000256" key="1">
    <source>
        <dbReference type="ARBA" id="ARBA00023157"/>
    </source>
</evidence>
<feature type="signal peptide" evidence="2">
    <location>
        <begin position="1"/>
        <end position="17"/>
    </location>
</feature>
<gene>
    <name evidence="4" type="ORF">TKK_010453</name>
</gene>
<evidence type="ECO:0000256" key="2">
    <source>
        <dbReference type="SAM" id="SignalP"/>
    </source>
</evidence>
<dbReference type="InterPro" id="IPR001314">
    <property type="entry name" value="Peptidase_S1A"/>
</dbReference>
<dbReference type="InterPro" id="IPR001254">
    <property type="entry name" value="Trypsin_dom"/>
</dbReference>